<proteinExistence type="inferred from homology"/>
<dbReference type="Pfam" id="PF22688">
    <property type="entry name" value="Hda_lid"/>
    <property type="match status" value="1"/>
</dbReference>
<dbReference type="HAMAP" id="MF_01158">
    <property type="entry name" value="Hda"/>
    <property type="match status" value="1"/>
</dbReference>
<keyword evidence="2 3" id="KW-0236">DNA replication inhibitor</keyword>
<dbReference type="PRINTS" id="PR00051">
    <property type="entry name" value="DNAA"/>
</dbReference>
<dbReference type="InterPro" id="IPR027417">
    <property type="entry name" value="P-loop_NTPase"/>
</dbReference>
<dbReference type="PANTHER" id="PTHR30050">
    <property type="entry name" value="CHROMOSOMAL REPLICATION INITIATOR PROTEIN DNAA"/>
    <property type="match status" value="1"/>
</dbReference>
<dbReference type="InterPro" id="IPR013317">
    <property type="entry name" value="DnaA_dom"/>
</dbReference>
<comment type="function">
    <text evidence="3">Mediates the interaction of DNA replication inititator protein DnaA with DNA polymerase subunit beta sliding clamp (dnaN). Stimulates hydrolysis of ATP-DnaA to ADP-DnaA, rendering DnaA inactive for reinititation, a process called regulatory inhibition of DnaA or RIDA.</text>
</comment>
<comment type="similarity">
    <text evidence="3">Belongs to the DnaA family. HdA subfamily.</text>
</comment>
<keyword evidence="7" id="KW-1185">Reference proteome</keyword>
<dbReference type="NCBIfam" id="TIGR03420">
    <property type="entry name" value="DnaA_homol_Hda"/>
    <property type="match status" value="1"/>
</dbReference>
<reference evidence="6 7" key="1">
    <citation type="submission" date="2022-12" db="EMBL/GenBank/DDBJ databases">
        <title>Complete genome sequencing of Dickeya lacustris type strain LMG30899.</title>
        <authorList>
            <person name="Dobhal S."/>
            <person name="Arizala D."/>
            <person name="Arif M."/>
        </authorList>
    </citation>
    <scope>NUCLEOTIDE SEQUENCE [LARGE SCALE GENOMIC DNA]</scope>
    <source>
        <strain evidence="6 7">LMG30899</strain>
    </source>
</reference>
<dbReference type="Gene3D" id="3.40.50.300">
    <property type="entry name" value="P-loop containing nucleotide triphosphate hydrolases"/>
    <property type="match status" value="1"/>
</dbReference>
<protein>
    <recommendedName>
        <fullName evidence="3">DnaA regulatory inactivator Hda</fullName>
    </recommendedName>
</protein>
<organism evidence="6 7">
    <name type="scientific">Dickeya lacustris</name>
    <dbReference type="NCBI Taxonomy" id="2259638"/>
    <lineage>
        <taxon>Bacteria</taxon>
        <taxon>Pseudomonadati</taxon>
        <taxon>Pseudomonadota</taxon>
        <taxon>Gammaproteobacteria</taxon>
        <taxon>Enterobacterales</taxon>
        <taxon>Pectobacteriaceae</taxon>
        <taxon>Dickeya</taxon>
    </lineage>
</organism>
<dbReference type="Proteomes" id="UP001219630">
    <property type="component" value="Chromosome"/>
</dbReference>
<evidence type="ECO:0000313" key="7">
    <source>
        <dbReference type="Proteomes" id="UP001219630"/>
    </source>
</evidence>
<keyword evidence="1 3" id="KW-0235">DNA replication</keyword>
<dbReference type="EMBL" id="CP114280">
    <property type="protein sequence ID" value="WFN55393.1"/>
    <property type="molecule type" value="Genomic_DNA"/>
</dbReference>
<dbReference type="InterPro" id="IPR020591">
    <property type="entry name" value="Chromosome_initiator_DnaA-like"/>
</dbReference>
<feature type="domain" description="Hda lid" evidence="5">
    <location>
        <begin position="169"/>
        <end position="233"/>
    </location>
</feature>
<feature type="domain" description="Chromosomal replication initiator protein DnaA ATPAse" evidence="4">
    <location>
        <begin position="18"/>
        <end position="160"/>
    </location>
</feature>
<dbReference type="RefSeq" id="WP_125258765.1">
    <property type="nucleotide sequence ID" value="NZ_CP114280.1"/>
</dbReference>
<dbReference type="InterPro" id="IPR017788">
    <property type="entry name" value="Hda"/>
</dbReference>
<dbReference type="Pfam" id="PF00308">
    <property type="entry name" value="Bac_DnaA"/>
    <property type="match status" value="1"/>
</dbReference>
<comment type="subunit">
    <text evidence="3">The active form seems to be an ADP-bound monomer. Forms the RIDA complex (regulatory inactivation of DnaA) of ATP-DnaA, ADP-Hda and the DNA-loaded beta sliding clamp (dnaN).</text>
</comment>
<accession>A0ABY8G651</accession>
<dbReference type="SUPFAM" id="SSF52540">
    <property type="entry name" value="P-loop containing nucleoside triphosphate hydrolases"/>
    <property type="match status" value="1"/>
</dbReference>
<evidence type="ECO:0000256" key="2">
    <source>
        <dbReference type="ARBA" id="ARBA00022880"/>
    </source>
</evidence>
<evidence type="ECO:0000259" key="5">
    <source>
        <dbReference type="Pfam" id="PF22688"/>
    </source>
</evidence>
<dbReference type="NCBIfam" id="NF005982">
    <property type="entry name" value="PRK08084.1"/>
    <property type="match status" value="1"/>
</dbReference>
<evidence type="ECO:0000256" key="1">
    <source>
        <dbReference type="ARBA" id="ARBA00022705"/>
    </source>
</evidence>
<sequence length="235" mass="26844">MLLNTPAQLSLPLYLPDDETFASFYPGENTSLLAAIHNTLEQEHGSYIYFWSREGGGRSHLLHAACAQLSRLGSAVGYVPLDKRAYFVTDVLEGMEQLALVCIDNIESIAGDSEWEMAMFNLYNRIQESGRTRLLITGDRPPRQLNLQLPDLASRLDWGQIYRLQPLSDDEKGEALQLRARLRGFELPEDVSRFLLKRLDRQMRTLFMTLDQLDRASITAQRKLTIPFVKEILDL</sequence>
<dbReference type="Gene3D" id="1.10.8.60">
    <property type="match status" value="1"/>
</dbReference>
<evidence type="ECO:0000313" key="6">
    <source>
        <dbReference type="EMBL" id="WFN55393.1"/>
    </source>
</evidence>
<dbReference type="PANTHER" id="PTHR30050:SF5">
    <property type="entry name" value="DNAA REGULATORY INACTIVATOR HDA"/>
    <property type="match status" value="1"/>
</dbReference>
<dbReference type="InterPro" id="IPR022864">
    <property type="entry name" value="Hda_Enterobact"/>
</dbReference>
<dbReference type="InterPro" id="IPR055199">
    <property type="entry name" value="Hda_lid"/>
</dbReference>
<evidence type="ECO:0000256" key="3">
    <source>
        <dbReference type="HAMAP-Rule" id="MF_01158"/>
    </source>
</evidence>
<name>A0ABY8G651_9GAMM</name>
<evidence type="ECO:0000259" key="4">
    <source>
        <dbReference type="Pfam" id="PF00308"/>
    </source>
</evidence>
<gene>
    <name evidence="3 6" type="primary">hda</name>
    <name evidence="6" type="ORF">O1Q98_17570</name>
</gene>